<dbReference type="RefSeq" id="WP_070145980.1">
    <property type="nucleotide sequence ID" value="NZ_LXLT01000117.1"/>
</dbReference>
<protein>
    <submittedName>
        <fullName evidence="1">Uncharacterized protein</fullName>
    </submittedName>
</protein>
<gene>
    <name evidence="1" type="ORF">BWGOE8_58720</name>
</gene>
<comment type="caution">
    <text evidence="1">The sequence shown here is derived from an EMBL/GenBank/DDBJ whole genome shotgun (WGS) entry which is preliminary data.</text>
</comment>
<dbReference type="EMBL" id="LXLT01000117">
    <property type="protein sequence ID" value="OFD69949.1"/>
    <property type="molecule type" value="Genomic_DNA"/>
</dbReference>
<accession>A0A1E8AY36</accession>
<name>A0A1E8AY36_BACMY</name>
<evidence type="ECO:0000313" key="1">
    <source>
        <dbReference type="EMBL" id="OFD69949.1"/>
    </source>
</evidence>
<dbReference type="Proteomes" id="UP000175706">
    <property type="component" value="Unassembled WGS sequence"/>
</dbReference>
<dbReference type="AlphaFoldDB" id="A0A1E8AY36"/>
<reference evidence="1 2" key="1">
    <citation type="submission" date="2016-05" db="EMBL/GenBank/DDBJ databases">
        <title>Bacillus thuringiensis and Bacillus weihenstephanensis as novel biocontrol agents of wilt causing Verticillium species.</title>
        <authorList>
            <person name="Hollensteiner J."/>
            <person name="Wemheuer F."/>
            <person name="Harting R."/>
            <person name="Kolarzyk A."/>
            <person name="Diaz-Valerio S."/>
            <person name="Poehlein A."/>
            <person name="Brzuszkiewicz E."/>
            <person name="Nesemann K."/>
            <person name="Braus-Stromeyer S."/>
            <person name="Braus G."/>
            <person name="Daniel R."/>
            <person name="Liesegang H."/>
        </authorList>
    </citation>
    <scope>NUCLEOTIDE SEQUENCE [LARGE SCALE GENOMIC DNA]</scope>
    <source>
        <strain evidence="1 2">GOE8</strain>
    </source>
</reference>
<sequence length="73" mass="8577">MNGKLLEKDLKKYNQIKTDLLKMSKCIECCEQENERVMYQNVTMEYSKELKQLQKALEATYGVKLCSCYKVEG</sequence>
<proteinExistence type="predicted"/>
<organism evidence="1 2">
    <name type="scientific">Bacillus mycoides</name>
    <dbReference type="NCBI Taxonomy" id="1405"/>
    <lineage>
        <taxon>Bacteria</taxon>
        <taxon>Bacillati</taxon>
        <taxon>Bacillota</taxon>
        <taxon>Bacilli</taxon>
        <taxon>Bacillales</taxon>
        <taxon>Bacillaceae</taxon>
        <taxon>Bacillus</taxon>
        <taxon>Bacillus cereus group</taxon>
    </lineage>
</organism>
<evidence type="ECO:0000313" key="2">
    <source>
        <dbReference type="Proteomes" id="UP000175706"/>
    </source>
</evidence>